<name>A0ABU4LX91_9ACTN</name>
<dbReference type="Proteomes" id="UP001272987">
    <property type="component" value="Unassembled WGS sequence"/>
</dbReference>
<keyword evidence="2" id="KW-1185">Reference proteome</keyword>
<proteinExistence type="predicted"/>
<accession>A0ABU4LX91</accession>
<comment type="caution">
    <text evidence="1">The sequence shown here is derived from an EMBL/GenBank/DDBJ whole genome shotgun (WGS) entry which is preliminary data.</text>
</comment>
<dbReference type="EMBL" id="JARAWP010000010">
    <property type="protein sequence ID" value="MDX3019884.1"/>
    <property type="molecule type" value="Genomic_DNA"/>
</dbReference>
<reference evidence="1 2" key="1">
    <citation type="journal article" date="2023" name="Microb. Genom.">
        <title>Mesoterricola silvestris gen. nov., sp. nov., Mesoterricola sediminis sp. nov., Geothrix oryzae sp. nov., Geothrix edaphica sp. nov., Geothrix rubra sp. nov., and Geothrix limicola sp. nov., six novel members of Acidobacteriota isolated from soils.</title>
        <authorList>
            <person name="Weisberg A.J."/>
            <person name="Pearce E."/>
            <person name="Kramer C.G."/>
            <person name="Chang J.H."/>
            <person name="Clarke C.R."/>
        </authorList>
    </citation>
    <scope>NUCLEOTIDE SEQUENCE [LARGE SCALE GENOMIC DNA]</scope>
    <source>
        <strain evidence="1 2">NB05-1H</strain>
    </source>
</reference>
<organism evidence="1 2">
    <name type="scientific">Streptomyces acidiscabies</name>
    <dbReference type="NCBI Taxonomy" id="42234"/>
    <lineage>
        <taxon>Bacteria</taxon>
        <taxon>Bacillati</taxon>
        <taxon>Actinomycetota</taxon>
        <taxon>Actinomycetes</taxon>
        <taxon>Kitasatosporales</taxon>
        <taxon>Streptomycetaceae</taxon>
        <taxon>Streptomyces</taxon>
    </lineage>
</organism>
<dbReference type="RefSeq" id="WP_319166477.1">
    <property type="nucleotide sequence ID" value="NZ_JARAWP010000010.1"/>
</dbReference>
<sequence length="127" mass="14289">MCITIRFVGGPADGQTLAIADVEPPPLFLVPEPPSVADLISPFEAAPIRRVEYEPVLRDGWPSRADDGVYLYAYCGVPVTPEERRVVEAARQESAAAEAAKEALLDEGWREIRKERPHYPERWRDLF</sequence>
<protein>
    <submittedName>
        <fullName evidence="1">Uncharacterized protein</fullName>
    </submittedName>
</protein>
<evidence type="ECO:0000313" key="2">
    <source>
        <dbReference type="Proteomes" id="UP001272987"/>
    </source>
</evidence>
<evidence type="ECO:0000313" key="1">
    <source>
        <dbReference type="EMBL" id="MDX3019884.1"/>
    </source>
</evidence>
<gene>
    <name evidence="1" type="ORF">PV666_18580</name>
</gene>